<proteinExistence type="predicted"/>
<gene>
    <name evidence="1" type="ORF">D3870_13645</name>
</gene>
<evidence type="ECO:0000313" key="1">
    <source>
        <dbReference type="EMBL" id="RJG06902.1"/>
    </source>
</evidence>
<evidence type="ECO:0000313" key="2">
    <source>
        <dbReference type="Proteomes" id="UP000285190"/>
    </source>
</evidence>
<organism evidence="1 2">
    <name type="scientific">Noviherbaspirillum cavernae</name>
    <dbReference type="NCBI Taxonomy" id="2320862"/>
    <lineage>
        <taxon>Bacteria</taxon>
        <taxon>Pseudomonadati</taxon>
        <taxon>Pseudomonadota</taxon>
        <taxon>Betaproteobacteria</taxon>
        <taxon>Burkholderiales</taxon>
        <taxon>Oxalobacteraceae</taxon>
        <taxon>Noviherbaspirillum</taxon>
    </lineage>
</organism>
<comment type="caution">
    <text evidence="1">The sequence shown here is derived from an EMBL/GenBank/DDBJ whole genome shotgun (WGS) entry which is preliminary data.</text>
</comment>
<dbReference type="EMBL" id="QYUN01000002">
    <property type="protein sequence ID" value="RJG06902.1"/>
    <property type="molecule type" value="Genomic_DNA"/>
</dbReference>
<sequence>MQDAAAVGGVNDFPLIRQSMTRLLPLQGEGRDGDGLVINLFQPIPICHNPSPLSEREGK</sequence>
<accession>A0A418X359</accession>
<name>A0A418X359_9BURK</name>
<dbReference type="Proteomes" id="UP000285190">
    <property type="component" value="Unassembled WGS sequence"/>
</dbReference>
<reference evidence="1 2" key="1">
    <citation type="submission" date="2018-09" db="EMBL/GenBank/DDBJ databases">
        <authorList>
            <person name="Zhu H."/>
        </authorList>
    </citation>
    <scope>NUCLEOTIDE SEQUENCE [LARGE SCALE GENOMIC DNA]</scope>
    <source>
        <strain evidence="1 2">K2R10-39</strain>
    </source>
</reference>
<keyword evidence="2" id="KW-1185">Reference proteome</keyword>
<dbReference type="AlphaFoldDB" id="A0A418X359"/>
<protein>
    <submittedName>
        <fullName evidence="1">Uncharacterized protein</fullName>
    </submittedName>
</protein>